<dbReference type="Pfam" id="PF06724">
    <property type="entry name" value="DUF1206"/>
    <property type="match status" value="3"/>
</dbReference>
<evidence type="ECO:0000259" key="2">
    <source>
        <dbReference type="Pfam" id="PF06724"/>
    </source>
</evidence>
<dbReference type="EMBL" id="JBHULV010000052">
    <property type="protein sequence ID" value="MFD2733227.1"/>
    <property type="molecule type" value="Genomic_DNA"/>
</dbReference>
<keyword evidence="1" id="KW-1133">Transmembrane helix</keyword>
<feature type="domain" description="DUF1206" evidence="2">
    <location>
        <begin position="191"/>
        <end position="259"/>
    </location>
</feature>
<keyword evidence="4" id="KW-1185">Reference proteome</keyword>
<keyword evidence="1" id="KW-0472">Membrane</keyword>
<feature type="transmembrane region" description="Helical" evidence="1">
    <location>
        <begin position="98"/>
        <end position="118"/>
    </location>
</feature>
<accession>A0ABW5TVB7</accession>
<evidence type="ECO:0000256" key="1">
    <source>
        <dbReference type="SAM" id="Phobius"/>
    </source>
</evidence>
<feature type="transmembrane region" description="Helical" evidence="1">
    <location>
        <begin position="141"/>
        <end position="162"/>
    </location>
</feature>
<feature type="transmembrane region" description="Helical" evidence="1">
    <location>
        <begin position="21"/>
        <end position="40"/>
    </location>
</feature>
<comment type="caution">
    <text evidence="3">The sequence shown here is derived from an EMBL/GenBank/DDBJ whole genome shotgun (WGS) entry which is preliminary data.</text>
</comment>
<name>A0ABW5TVB7_9SPHI</name>
<gene>
    <name evidence="3" type="ORF">ACFSSE_16070</name>
</gene>
<dbReference type="InterPro" id="IPR009597">
    <property type="entry name" value="DUF1206"/>
</dbReference>
<feature type="domain" description="DUF1206" evidence="2">
    <location>
        <begin position="100"/>
        <end position="166"/>
    </location>
</feature>
<sequence>MNQQNKERFNKLKKFGYFSKGLIYTLIGVLAALVAFGFNGNIRSQAEIVNPISKLPGGEILNIIIGLGLISYCVYRFYAAIVDPLYHGDKKRVRIRAVHAYTGALYLILAISFIKPILNMESSADLSSEKAALDLILSKSYGIYLIWVIAISMAGNAIWQFYLGYSGIYMVQVDDEPTGKEYGFVKKTGKFGYMARGVVFGVISFFMVKVALHKNSDAYEGTEGAFEYLLNLTYGPFLMGTVAFGMIGYGLFCIMVARYSNLTKY</sequence>
<evidence type="ECO:0000313" key="3">
    <source>
        <dbReference type="EMBL" id="MFD2733227.1"/>
    </source>
</evidence>
<feature type="transmembrane region" description="Helical" evidence="1">
    <location>
        <begin position="232"/>
        <end position="257"/>
    </location>
</feature>
<keyword evidence="1" id="KW-0812">Transmembrane</keyword>
<proteinExistence type="predicted"/>
<feature type="domain" description="DUF1206" evidence="2">
    <location>
        <begin position="15"/>
        <end position="82"/>
    </location>
</feature>
<organism evidence="3 4">
    <name type="scientific">Pedobacter alpinus</name>
    <dbReference type="NCBI Taxonomy" id="1590643"/>
    <lineage>
        <taxon>Bacteria</taxon>
        <taxon>Pseudomonadati</taxon>
        <taxon>Bacteroidota</taxon>
        <taxon>Sphingobacteriia</taxon>
        <taxon>Sphingobacteriales</taxon>
        <taxon>Sphingobacteriaceae</taxon>
        <taxon>Pedobacter</taxon>
    </lineage>
</organism>
<dbReference type="RefSeq" id="WP_379046022.1">
    <property type="nucleotide sequence ID" value="NZ_JBHSKW010000058.1"/>
</dbReference>
<evidence type="ECO:0000313" key="4">
    <source>
        <dbReference type="Proteomes" id="UP001597546"/>
    </source>
</evidence>
<feature type="transmembrane region" description="Helical" evidence="1">
    <location>
        <begin position="193"/>
        <end position="212"/>
    </location>
</feature>
<dbReference type="Proteomes" id="UP001597546">
    <property type="component" value="Unassembled WGS sequence"/>
</dbReference>
<feature type="transmembrane region" description="Helical" evidence="1">
    <location>
        <begin position="60"/>
        <end position="78"/>
    </location>
</feature>
<reference evidence="4" key="1">
    <citation type="journal article" date="2019" name="Int. J. Syst. Evol. Microbiol.">
        <title>The Global Catalogue of Microorganisms (GCM) 10K type strain sequencing project: providing services to taxonomists for standard genome sequencing and annotation.</title>
        <authorList>
            <consortium name="The Broad Institute Genomics Platform"/>
            <consortium name="The Broad Institute Genome Sequencing Center for Infectious Disease"/>
            <person name="Wu L."/>
            <person name="Ma J."/>
        </authorList>
    </citation>
    <scope>NUCLEOTIDE SEQUENCE [LARGE SCALE GENOMIC DNA]</scope>
    <source>
        <strain evidence="4">KCTC 42456</strain>
    </source>
</reference>
<protein>
    <submittedName>
        <fullName evidence="3">DUF1206 domain-containing protein</fullName>
    </submittedName>
</protein>